<evidence type="ECO:0000313" key="10">
    <source>
        <dbReference type="EMBL" id="KOO42320.1"/>
    </source>
</evidence>
<name>A0A0M0KU09_9BACI</name>
<keyword evidence="6 10" id="KW-0418">Kinase</keyword>
<evidence type="ECO:0000256" key="4">
    <source>
        <dbReference type="ARBA" id="ARBA00022679"/>
    </source>
</evidence>
<dbReference type="GO" id="GO:0003848">
    <property type="term" value="F:2-amino-4-hydroxy-6-hydroxymethyldihydropteridine diphosphokinase activity"/>
    <property type="evidence" value="ECO:0007669"/>
    <property type="project" value="UniProtKB-EC"/>
</dbReference>
<dbReference type="GO" id="GO:0005524">
    <property type="term" value="F:ATP binding"/>
    <property type="evidence" value="ECO:0007669"/>
    <property type="project" value="UniProtKB-KW"/>
</dbReference>
<dbReference type="UniPathway" id="UPA00077">
    <property type="reaction ID" value="UER00155"/>
</dbReference>
<dbReference type="EC" id="2.7.6.3" evidence="3"/>
<protein>
    <recommendedName>
        <fullName evidence="3">2-amino-4-hydroxy-6-hydroxymethyldihydropteridine diphosphokinase</fullName>
        <ecNumber evidence="3">2.7.6.3</ecNumber>
    </recommendedName>
</protein>
<dbReference type="SUPFAM" id="SSF55083">
    <property type="entry name" value="6-hydroxymethyl-7,8-dihydropterin pyrophosphokinase, HPPK"/>
    <property type="match status" value="1"/>
</dbReference>
<dbReference type="Proteomes" id="UP000037558">
    <property type="component" value="Unassembled WGS sequence"/>
</dbReference>
<keyword evidence="4" id="KW-0808">Transferase</keyword>
<dbReference type="PANTHER" id="PTHR43071">
    <property type="entry name" value="2-AMINO-4-HYDROXY-6-HYDROXYMETHYLDIHYDROPTERIDINE PYROPHOSPHOKINASE"/>
    <property type="match status" value="1"/>
</dbReference>
<keyword evidence="5" id="KW-0547">Nucleotide-binding</keyword>
<keyword evidence="11" id="KW-1185">Reference proteome</keyword>
<accession>A0A0M0KU09</accession>
<keyword evidence="7" id="KW-0067">ATP-binding</keyword>
<proteinExistence type="predicted"/>
<comment type="catalytic activity">
    <reaction evidence="1">
        <text>6-hydroxymethyl-7,8-dihydropterin + ATP = (7,8-dihydropterin-6-yl)methyl diphosphate + AMP + H(+)</text>
        <dbReference type="Rhea" id="RHEA:11412"/>
        <dbReference type="ChEBI" id="CHEBI:15378"/>
        <dbReference type="ChEBI" id="CHEBI:30616"/>
        <dbReference type="ChEBI" id="CHEBI:44841"/>
        <dbReference type="ChEBI" id="CHEBI:72950"/>
        <dbReference type="ChEBI" id="CHEBI:456215"/>
        <dbReference type="EC" id="2.7.6.3"/>
    </reaction>
</comment>
<dbReference type="CDD" id="cd00483">
    <property type="entry name" value="HPPK"/>
    <property type="match status" value="1"/>
</dbReference>
<dbReference type="GO" id="GO:0046654">
    <property type="term" value="P:tetrahydrofolate biosynthetic process"/>
    <property type="evidence" value="ECO:0007669"/>
    <property type="project" value="UniProtKB-UniPathway"/>
</dbReference>
<evidence type="ECO:0000256" key="6">
    <source>
        <dbReference type="ARBA" id="ARBA00022777"/>
    </source>
</evidence>
<evidence type="ECO:0000313" key="11">
    <source>
        <dbReference type="Proteomes" id="UP000037558"/>
    </source>
</evidence>
<comment type="caution">
    <text evidence="10">The sequence shown here is derived from an EMBL/GenBank/DDBJ whole genome shotgun (WGS) entry which is preliminary data.</text>
</comment>
<dbReference type="PATRIC" id="fig|284581.3.peg.1745"/>
<dbReference type="NCBIfam" id="TIGR01498">
    <property type="entry name" value="folK"/>
    <property type="match status" value="1"/>
</dbReference>
<sequence length="175" mass="19961">MENEAFIALGSNIGDRASFLSEAIQGLRENPHITVEQVSSIYETAPVGYTEQASFLNMVARIKTGLNAHDLLDILQDLEQKGGRTREIHWGPRTLDLDILLYNQENIVSERLILPHPRMWERGFVMIPLAEIDSSLRVPITNEPISAYIDKLEGREGVRVWKQKNGEDEFELFEN</sequence>
<evidence type="ECO:0000256" key="8">
    <source>
        <dbReference type="ARBA" id="ARBA00022909"/>
    </source>
</evidence>
<dbReference type="PROSITE" id="PS00794">
    <property type="entry name" value="HPPK"/>
    <property type="match status" value="1"/>
</dbReference>
<evidence type="ECO:0000256" key="7">
    <source>
        <dbReference type="ARBA" id="ARBA00022840"/>
    </source>
</evidence>
<organism evidence="10 11">
    <name type="scientific">Priestia koreensis</name>
    <dbReference type="NCBI Taxonomy" id="284581"/>
    <lineage>
        <taxon>Bacteria</taxon>
        <taxon>Bacillati</taxon>
        <taxon>Bacillota</taxon>
        <taxon>Bacilli</taxon>
        <taxon>Bacillales</taxon>
        <taxon>Bacillaceae</taxon>
        <taxon>Priestia</taxon>
    </lineage>
</organism>
<evidence type="ECO:0000256" key="3">
    <source>
        <dbReference type="ARBA" id="ARBA00013253"/>
    </source>
</evidence>
<dbReference type="OrthoDB" id="9808041at2"/>
<evidence type="ECO:0000256" key="1">
    <source>
        <dbReference type="ARBA" id="ARBA00000198"/>
    </source>
</evidence>
<dbReference type="GO" id="GO:0016301">
    <property type="term" value="F:kinase activity"/>
    <property type="evidence" value="ECO:0007669"/>
    <property type="project" value="UniProtKB-KW"/>
</dbReference>
<reference evidence="11" key="1">
    <citation type="submission" date="2015-08" db="EMBL/GenBank/DDBJ databases">
        <title>Fjat-14210 dsm16467.</title>
        <authorList>
            <person name="Liu B."/>
            <person name="Wang J."/>
            <person name="Zhu Y."/>
            <person name="Liu G."/>
            <person name="Chen Q."/>
            <person name="Chen Z."/>
            <person name="Lan J."/>
            <person name="Che J."/>
            <person name="Ge C."/>
            <person name="Shi H."/>
            <person name="Pan Z."/>
            <person name="Liu X."/>
        </authorList>
    </citation>
    <scope>NUCLEOTIDE SEQUENCE [LARGE SCALE GENOMIC DNA]</scope>
    <source>
        <strain evidence="11">DSM 16467</strain>
    </source>
</reference>
<dbReference type="Gene3D" id="3.30.70.560">
    <property type="entry name" value="7,8-Dihydro-6-hydroxymethylpterin-pyrophosphokinase HPPK"/>
    <property type="match status" value="1"/>
</dbReference>
<gene>
    <name evidence="10" type="ORF">AMD01_18260</name>
</gene>
<dbReference type="RefSeq" id="WP_053402887.1">
    <property type="nucleotide sequence ID" value="NZ_LILC01000025.1"/>
</dbReference>
<dbReference type="Pfam" id="PF01288">
    <property type="entry name" value="HPPK"/>
    <property type="match status" value="1"/>
</dbReference>
<dbReference type="GO" id="GO:0046656">
    <property type="term" value="P:folic acid biosynthetic process"/>
    <property type="evidence" value="ECO:0007669"/>
    <property type="project" value="UniProtKB-KW"/>
</dbReference>
<evidence type="ECO:0000256" key="2">
    <source>
        <dbReference type="ARBA" id="ARBA00005051"/>
    </source>
</evidence>
<dbReference type="PANTHER" id="PTHR43071:SF1">
    <property type="entry name" value="2-AMINO-4-HYDROXY-6-HYDROXYMETHYLDIHYDROPTERIDINE PYROPHOSPHOKINASE"/>
    <property type="match status" value="1"/>
</dbReference>
<keyword evidence="8" id="KW-0289">Folate biosynthesis</keyword>
<evidence type="ECO:0000256" key="5">
    <source>
        <dbReference type="ARBA" id="ARBA00022741"/>
    </source>
</evidence>
<dbReference type="EMBL" id="LILC01000025">
    <property type="protein sequence ID" value="KOO42320.1"/>
    <property type="molecule type" value="Genomic_DNA"/>
</dbReference>
<comment type="pathway">
    <text evidence="2">Cofactor biosynthesis; tetrahydrofolate biosynthesis; 2-amino-4-hydroxy-6-hydroxymethyl-7,8-dihydropteridine diphosphate from 7,8-dihydroneopterin triphosphate: step 4/4.</text>
</comment>
<dbReference type="STRING" id="284581.AMD01_18260"/>
<dbReference type="InterPro" id="IPR000550">
    <property type="entry name" value="Hppk"/>
</dbReference>
<dbReference type="InterPro" id="IPR035907">
    <property type="entry name" value="Hppk_sf"/>
</dbReference>
<dbReference type="AlphaFoldDB" id="A0A0M0KU09"/>
<evidence type="ECO:0000259" key="9">
    <source>
        <dbReference type="PROSITE" id="PS00794"/>
    </source>
</evidence>
<feature type="domain" description="7,8-dihydro-6-hydroxymethylpterin-pyrophosphokinase" evidence="9">
    <location>
        <begin position="89"/>
        <end position="100"/>
    </location>
</feature>